<keyword evidence="2" id="KW-1185">Reference proteome</keyword>
<proteinExistence type="predicted"/>
<comment type="caution">
    <text evidence="1">The sequence shown here is derived from an EMBL/GenBank/DDBJ whole genome shotgun (WGS) entry which is preliminary data.</text>
</comment>
<evidence type="ECO:0000313" key="1">
    <source>
        <dbReference type="EMBL" id="KAJ0106530.1"/>
    </source>
</evidence>
<gene>
    <name evidence="1" type="ORF">Patl1_19551</name>
</gene>
<dbReference type="EMBL" id="CM047898">
    <property type="protein sequence ID" value="KAJ0106530.1"/>
    <property type="molecule type" value="Genomic_DNA"/>
</dbReference>
<evidence type="ECO:0000313" key="2">
    <source>
        <dbReference type="Proteomes" id="UP001164250"/>
    </source>
</evidence>
<name>A0ACC1C3H6_9ROSI</name>
<accession>A0ACC1C3H6</accession>
<reference evidence="2" key="1">
    <citation type="journal article" date="2023" name="G3 (Bethesda)">
        <title>Genome assembly and association tests identify interacting loci associated with vigor, precocity, and sex in interspecific pistachio rootstocks.</title>
        <authorList>
            <person name="Palmer W."/>
            <person name="Jacygrad E."/>
            <person name="Sagayaradj S."/>
            <person name="Cavanaugh K."/>
            <person name="Han R."/>
            <person name="Bertier L."/>
            <person name="Beede B."/>
            <person name="Kafkas S."/>
            <person name="Golino D."/>
            <person name="Preece J."/>
            <person name="Michelmore R."/>
        </authorList>
    </citation>
    <scope>NUCLEOTIDE SEQUENCE [LARGE SCALE GENOMIC DNA]</scope>
</reference>
<sequence length="295" mass="34221">MESRRLPSSSSSEKKLKRREILEKKKAIDQLIKAAYAQNDHLDYFPPFRHFQRNGVCVHLESGRGDKLSSSEKHYIQNLLKVNMEGPYGSEWPTEEKVKRREMVAPEARYIFVREGKPPNASATEDKAPIVGFVHYRFTLEEEVPVLYVYELQLEPRLQRKGLGKFLMQLIELIARKNCMGAVVLTVQKTNLLAMNFYLSKLRYIISSISPSRVDPLTRVDKSYEILCKVVDQEYKTVLEVYHLNMVKTIMWSIAHSTCFILSPLVHAGWRVDEQSRANFSLILGKFLRYADYAL</sequence>
<dbReference type="Proteomes" id="UP001164250">
    <property type="component" value="Chromosome 2"/>
</dbReference>
<organism evidence="1 2">
    <name type="scientific">Pistacia atlantica</name>
    <dbReference type="NCBI Taxonomy" id="434234"/>
    <lineage>
        <taxon>Eukaryota</taxon>
        <taxon>Viridiplantae</taxon>
        <taxon>Streptophyta</taxon>
        <taxon>Embryophyta</taxon>
        <taxon>Tracheophyta</taxon>
        <taxon>Spermatophyta</taxon>
        <taxon>Magnoliopsida</taxon>
        <taxon>eudicotyledons</taxon>
        <taxon>Gunneridae</taxon>
        <taxon>Pentapetalae</taxon>
        <taxon>rosids</taxon>
        <taxon>malvids</taxon>
        <taxon>Sapindales</taxon>
        <taxon>Anacardiaceae</taxon>
        <taxon>Pistacia</taxon>
    </lineage>
</organism>
<protein>
    <submittedName>
        <fullName evidence="1">Uncharacterized protein</fullName>
    </submittedName>
</protein>